<dbReference type="CDD" id="cd16377">
    <property type="entry name" value="23S_rRNA_IVP_like"/>
    <property type="match status" value="1"/>
</dbReference>
<dbReference type="SUPFAM" id="SSF158446">
    <property type="entry name" value="IVS-encoded protein-like"/>
    <property type="match status" value="1"/>
</dbReference>
<reference evidence="1" key="1">
    <citation type="submission" date="2023-05" db="EMBL/GenBank/DDBJ databases">
        <title>Anaerotaeda fermentans gen. nov., sp. nov., a novel anaerobic planctomycete of the new family within the order Sedimentisphaerales isolated from Taman Peninsula, Russia.</title>
        <authorList>
            <person name="Khomyakova M.A."/>
            <person name="Merkel A.Y."/>
            <person name="Slobodkin A.I."/>
        </authorList>
    </citation>
    <scope>NUCLEOTIDE SEQUENCE</scope>
    <source>
        <strain evidence="1">M17dextr</strain>
    </source>
</reference>
<dbReference type="PANTHER" id="PTHR38471">
    <property type="entry name" value="FOUR HELIX BUNDLE PROTEIN"/>
    <property type="match status" value="1"/>
</dbReference>
<name>A0AAW6U2G3_9BACT</name>
<dbReference type="InterPro" id="IPR012657">
    <property type="entry name" value="23S_rRNA-intervening_sequence"/>
</dbReference>
<sequence>MGEAGYEKLLAWQKADELAYQIYMATNAFPKEELYGMTSQIRRAALSVPTNIAEGYARQGKKEFRQFVNIALGSLAEAKYLLGFSLRLKYLKPEAHKSLYGTAEEVGRLLWKFYRSLSSDRK</sequence>
<dbReference type="RefSeq" id="WP_349244791.1">
    <property type="nucleotide sequence ID" value="NZ_JASCXX010000010.1"/>
</dbReference>
<gene>
    <name evidence="1" type="ORF">QJ522_10055</name>
</gene>
<dbReference type="Pfam" id="PF05635">
    <property type="entry name" value="23S_rRNA_IVP"/>
    <property type="match status" value="1"/>
</dbReference>
<dbReference type="InterPro" id="IPR036583">
    <property type="entry name" value="23S_rRNA_IVS_sf"/>
</dbReference>
<evidence type="ECO:0000313" key="2">
    <source>
        <dbReference type="Proteomes" id="UP001431776"/>
    </source>
</evidence>
<dbReference type="NCBIfam" id="TIGR02436">
    <property type="entry name" value="four helix bundle protein"/>
    <property type="match status" value="1"/>
</dbReference>
<dbReference type="PANTHER" id="PTHR38471:SF2">
    <property type="entry name" value="FOUR HELIX BUNDLE PROTEIN"/>
    <property type="match status" value="1"/>
</dbReference>
<evidence type="ECO:0000313" key="1">
    <source>
        <dbReference type="EMBL" id="MDI6449383.1"/>
    </source>
</evidence>
<protein>
    <submittedName>
        <fullName evidence="1">Four helix bundle protein</fullName>
    </submittedName>
</protein>
<accession>A0AAW6U2G3</accession>
<dbReference type="EMBL" id="JASCXX010000010">
    <property type="protein sequence ID" value="MDI6449383.1"/>
    <property type="molecule type" value="Genomic_DNA"/>
</dbReference>
<comment type="caution">
    <text evidence="1">The sequence shown here is derived from an EMBL/GenBank/DDBJ whole genome shotgun (WGS) entry which is preliminary data.</text>
</comment>
<keyword evidence="2" id="KW-1185">Reference proteome</keyword>
<dbReference type="Gene3D" id="1.20.1440.60">
    <property type="entry name" value="23S rRNA-intervening sequence"/>
    <property type="match status" value="1"/>
</dbReference>
<proteinExistence type="predicted"/>
<organism evidence="1 2">
    <name type="scientific">Anaerobaca lacustris</name>
    <dbReference type="NCBI Taxonomy" id="3044600"/>
    <lineage>
        <taxon>Bacteria</taxon>
        <taxon>Pseudomonadati</taxon>
        <taxon>Planctomycetota</taxon>
        <taxon>Phycisphaerae</taxon>
        <taxon>Sedimentisphaerales</taxon>
        <taxon>Anaerobacaceae</taxon>
        <taxon>Anaerobaca</taxon>
    </lineage>
</organism>
<dbReference type="AlphaFoldDB" id="A0AAW6U2G3"/>
<dbReference type="Proteomes" id="UP001431776">
    <property type="component" value="Unassembled WGS sequence"/>
</dbReference>